<feature type="compositionally biased region" description="Acidic residues" evidence="1">
    <location>
        <begin position="26"/>
        <end position="35"/>
    </location>
</feature>
<dbReference type="EMBL" id="JAJVDC020000241">
    <property type="protein sequence ID" value="KAL1617115.1"/>
    <property type="molecule type" value="Genomic_DNA"/>
</dbReference>
<dbReference type="Proteomes" id="UP001521116">
    <property type="component" value="Unassembled WGS sequence"/>
</dbReference>
<gene>
    <name evidence="2" type="ORF">SLS56_011118</name>
</gene>
<proteinExistence type="predicted"/>
<evidence type="ECO:0000256" key="1">
    <source>
        <dbReference type="SAM" id="MobiDB-lite"/>
    </source>
</evidence>
<protein>
    <submittedName>
        <fullName evidence="2">Uncharacterized protein</fullName>
    </submittedName>
</protein>
<name>A0ABR3SDZ6_9PEZI</name>
<evidence type="ECO:0000313" key="2">
    <source>
        <dbReference type="EMBL" id="KAL1617115.1"/>
    </source>
</evidence>
<sequence length="186" mass="20784">MDIVDDDVDMDAMRDEDEAAGAPVVEQDDENEPLENPDGPPNKPAPISTPLLKTEEQLLATRIKSCSDMRVGVASDYMRVKVGEFAELEKFVPAMQALLAEEEEKLEAEENDDDVAAAAHGIAAGGGKKDKGEKGEKGEKKQKQKQEKKEKIKAEKKERWEKEKKEGEQKHKGEQKQKGEKQQKQK</sequence>
<feature type="compositionally biased region" description="Acidic residues" evidence="1">
    <location>
        <begin position="103"/>
        <end position="115"/>
    </location>
</feature>
<evidence type="ECO:0000313" key="3">
    <source>
        <dbReference type="Proteomes" id="UP001521116"/>
    </source>
</evidence>
<reference evidence="2 3" key="1">
    <citation type="submission" date="2024-02" db="EMBL/GenBank/DDBJ databases">
        <title>De novo assembly and annotation of 12 fungi associated with fruit tree decline syndrome in Ontario, Canada.</title>
        <authorList>
            <person name="Sulman M."/>
            <person name="Ellouze W."/>
            <person name="Ilyukhin E."/>
        </authorList>
    </citation>
    <scope>NUCLEOTIDE SEQUENCE [LARGE SCALE GENOMIC DNA]</scope>
    <source>
        <strain evidence="2 3">M1-105</strain>
    </source>
</reference>
<feature type="compositionally biased region" description="Basic and acidic residues" evidence="1">
    <location>
        <begin position="127"/>
        <end position="186"/>
    </location>
</feature>
<feature type="region of interest" description="Disordered" evidence="1">
    <location>
        <begin position="103"/>
        <end position="186"/>
    </location>
</feature>
<feature type="region of interest" description="Disordered" evidence="1">
    <location>
        <begin position="1"/>
        <end position="52"/>
    </location>
</feature>
<keyword evidence="3" id="KW-1185">Reference proteome</keyword>
<feature type="compositionally biased region" description="Acidic residues" evidence="1">
    <location>
        <begin position="1"/>
        <end position="19"/>
    </location>
</feature>
<accession>A0ABR3SDZ6</accession>
<organism evidence="2 3">
    <name type="scientific">Neofusicoccum ribis</name>
    <dbReference type="NCBI Taxonomy" id="45134"/>
    <lineage>
        <taxon>Eukaryota</taxon>
        <taxon>Fungi</taxon>
        <taxon>Dikarya</taxon>
        <taxon>Ascomycota</taxon>
        <taxon>Pezizomycotina</taxon>
        <taxon>Dothideomycetes</taxon>
        <taxon>Dothideomycetes incertae sedis</taxon>
        <taxon>Botryosphaeriales</taxon>
        <taxon>Botryosphaeriaceae</taxon>
        <taxon>Neofusicoccum</taxon>
    </lineage>
</organism>
<comment type="caution">
    <text evidence="2">The sequence shown here is derived from an EMBL/GenBank/DDBJ whole genome shotgun (WGS) entry which is preliminary data.</text>
</comment>